<name>A0A0B2VFA1_TOXCA</name>
<protein>
    <submittedName>
        <fullName evidence="1">Uncharacterized protein</fullName>
    </submittedName>
</protein>
<comment type="caution">
    <text evidence="1">The sequence shown here is derived from an EMBL/GenBank/DDBJ whole genome shotgun (WGS) entry which is preliminary data.</text>
</comment>
<reference evidence="1 2" key="1">
    <citation type="submission" date="2014-11" db="EMBL/GenBank/DDBJ databases">
        <title>Genetic blueprint of the zoonotic pathogen Toxocara canis.</title>
        <authorList>
            <person name="Zhu X.-Q."/>
            <person name="Korhonen P.K."/>
            <person name="Cai H."/>
            <person name="Young N.D."/>
            <person name="Nejsum P."/>
            <person name="von Samson-Himmelstjerna G."/>
            <person name="Boag P.R."/>
            <person name="Tan P."/>
            <person name="Li Q."/>
            <person name="Min J."/>
            <person name="Yang Y."/>
            <person name="Wang X."/>
            <person name="Fang X."/>
            <person name="Hall R.S."/>
            <person name="Hofmann A."/>
            <person name="Sternberg P.W."/>
            <person name="Jex A.R."/>
            <person name="Gasser R.B."/>
        </authorList>
    </citation>
    <scope>NUCLEOTIDE SEQUENCE [LARGE SCALE GENOMIC DNA]</scope>
    <source>
        <strain evidence="1">PN_DK_2014</strain>
    </source>
</reference>
<keyword evidence="2" id="KW-1185">Reference proteome</keyword>
<proteinExistence type="predicted"/>
<dbReference type="Proteomes" id="UP000031036">
    <property type="component" value="Unassembled WGS sequence"/>
</dbReference>
<dbReference type="EMBL" id="JPKZ01001757">
    <property type="protein sequence ID" value="KHN80218.1"/>
    <property type="molecule type" value="Genomic_DNA"/>
</dbReference>
<gene>
    <name evidence="1" type="ORF">Tcan_03267</name>
</gene>
<evidence type="ECO:0000313" key="1">
    <source>
        <dbReference type="EMBL" id="KHN80218.1"/>
    </source>
</evidence>
<accession>A0A0B2VFA1</accession>
<evidence type="ECO:0000313" key="2">
    <source>
        <dbReference type="Proteomes" id="UP000031036"/>
    </source>
</evidence>
<organism evidence="1 2">
    <name type="scientific">Toxocara canis</name>
    <name type="common">Canine roundworm</name>
    <dbReference type="NCBI Taxonomy" id="6265"/>
    <lineage>
        <taxon>Eukaryota</taxon>
        <taxon>Metazoa</taxon>
        <taxon>Ecdysozoa</taxon>
        <taxon>Nematoda</taxon>
        <taxon>Chromadorea</taxon>
        <taxon>Rhabditida</taxon>
        <taxon>Spirurina</taxon>
        <taxon>Ascaridomorpha</taxon>
        <taxon>Ascaridoidea</taxon>
        <taxon>Toxocaridae</taxon>
        <taxon>Toxocara</taxon>
    </lineage>
</organism>
<sequence length="129" mass="14062">MSAGSGHALARSLIQGKHQQGNEAGMCKKYGNLPGSTSFSASDPHHSLQHLTNLNSARDKQEHLSEHLDKSKIIDATVCRGTITMKMIFVLQSCFTTDLIILPTIPNLSNNLNRLHSQRIVFGCAAYSS</sequence>
<dbReference type="AlphaFoldDB" id="A0A0B2VFA1"/>